<comment type="caution">
    <text evidence="1">The sequence shown here is derived from an EMBL/GenBank/DDBJ whole genome shotgun (WGS) entry which is preliminary data.</text>
</comment>
<dbReference type="Proteomes" id="UP000245119">
    <property type="component" value="Linkage Group LG3"/>
</dbReference>
<protein>
    <submittedName>
        <fullName evidence="1">Uncharacterized protein</fullName>
    </submittedName>
</protein>
<gene>
    <name evidence="1" type="ORF">C0Q70_06142</name>
</gene>
<reference evidence="1 2" key="1">
    <citation type="submission" date="2018-04" db="EMBL/GenBank/DDBJ databases">
        <title>The genome of golden apple snail Pomacea canaliculata provides insight into stress tolerance and invasive adaptation.</title>
        <authorList>
            <person name="Liu C."/>
            <person name="Liu B."/>
            <person name="Ren Y."/>
            <person name="Zhang Y."/>
            <person name="Wang H."/>
            <person name="Li S."/>
            <person name="Jiang F."/>
            <person name="Yin L."/>
            <person name="Zhang G."/>
            <person name="Qian W."/>
            <person name="Fan W."/>
        </authorList>
    </citation>
    <scope>NUCLEOTIDE SEQUENCE [LARGE SCALE GENOMIC DNA]</scope>
    <source>
        <strain evidence="1">SZHN2017</strain>
        <tissue evidence="1">Muscle</tissue>
    </source>
</reference>
<name>A0A2T7PN68_POMCA</name>
<evidence type="ECO:0000313" key="2">
    <source>
        <dbReference type="Proteomes" id="UP000245119"/>
    </source>
</evidence>
<proteinExistence type="predicted"/>
<evidence type="ECO:0000313" key="1">
    <source>
        <dbReference type="EMBL" id="PVD34863.1"/>
    </source>
</evidence>
<dbReference type="AlphaFoldDB" id="A0A2T7PN68"/>
<accession>A0A2T7PN68</accession>
<sequence>MNFFTSVTRTCSTSGDGVLLTLTDRTQRSVSLGQYPESEASHLRFLGINHHSILLICSEGIKEFRDHVNEVLVKAAVKG</sequence>
<dbReference type="EMBL" id="PZQS01000003">
    <property type="protein sequence ID" value="PVD34863.1"/>
    <property type="molecule type" value="Genomic_DNA"/>
</dbReference>
<organism evidence="1 2">
    <name type="scientific">Pomacea canaliculata</name>
    <name type="common">Golden apple snail</name>
    <dbReference type="NCBI Taxonomy" id="400727"/>
    <lineage>
        <taxon>Eukaryota</taxon>
        <taxon>Metazoa</taxon>
        <taxon>Spiralia</taxon>
        <taxon>Lophotrochozoa</taxon>
        <taxon>Mollusca</taxon>
        <taxon>Gastropoda</taxon>
        <taxon>Caenogastropoda</taxon>
        <taxon>Architaenioglossa</taxon>
        <taxon>Ampullarioidea</taxon>
        <taxon>Ampullariidae</taxon>
        <taxon>Pomacea</taxon>
    </lineage>
</organism>
<keyword evidence="2" id="KW-1185">Reference proteome</keyword>